<dbReference type="EMBL" id="JMCC02000031">
    <property type="protein sequence ID" value="KIG16832.1"/>
    <property type="molecule type" value="Genomic_DNA"/>
</dbReference>
<dbReference type="AlphaFoldDB" id="A0A0C2DAA9"/>
<evidence type="ECO:0000259" key="1">
    <source>
        <dbReference type="Pfam" id="PF01326"/>
    </source>
</evidence>
<dbReference type="InterPro" id="IPR013815">
    <property type="entry name" value="ATP_grasp_subdomain_1"/>
</dbReference>
<evidence type="ECO:0000313" key="2">
    <source>
        <dbReference type="EMBL" id="KIG16832.1"/>
    </source>
</evidence>
<reference evidence="2 3" key="1">
    <citation type="submission" date="2014-12" db="EMBL/GenBank/DDBJ databases">
        <title>Genome assembly of Enhygromyxa salina DSM 15201.</title>
        <authorList>
            <person name="Sharma G."/>
            <person name="Subramanian S."/>
        </authorList>
    </citation>
    <scope>NUCLEOTIDE SEQUENCE [LARGE SCALE GENOMIC DNA]</scope>
    <source>
        <strain evidence="2 3">DSM 15201</strain>
    </source>
</reference>
<organism evidence="2 3">
    <name type="scientific">Enhygromyxa salina</name>
    <dbReference type="NCBI Taxonomy" id="215803"/>
    <lineage>
        <taxon>Bacteria</taxon>
        <taxon>Pseudomonadati</taxon>
        <taxon>Myxococcota</taxon>
        <taxon>Polyangia</taxon>
        <taxon>Nannocystales</taxon>
        <taxon>Nannocystaceae</taxon>
        <taxon>Enhygromyxa</taxon>
    </lineage>
</organism>
<dbReference type="Proteomes" id="UP000031599">
    <property type="component" value="Unassembled WGS sequence"/>
</dbReference>
<dbReference type="Gene3D" id="3.30.1490.20">
    <property type="entry name" value="ATP-grasp fold, A domain"/>
    <property type="match status" value="1"/>
</dbReference>
<dbReference type="GO" id="GO:0005524">
    <property type="term" value="F:ATP binding"/>
    <property type="evidence" value="ECO:0007669"/>
    <property type="project" value="InterPro"/>
</dbReference>
<feature type="domain" description="Pyruvate phosphate dikinase AMP/ATP-binding" evidence="1">
    <location>
        <begin position="429"/>
        <end position="669"/>
    </location>
</feature>
<comment type="caution">
    <text evidence="2">The sequence shown here is derived from an EMBL/GenBank/DDBJ whole genome shotgun (WGS) entry which is preliminary data.</text>
</comment>
<accession>A0A0C2DAA9</accession>
<dbReference type="InterPro" id="IPR002192">
    <property type="entry name" value="PPDK_AMP/ATP-bd"/>
</dbReference>
<dbReference type="GO" id="GO:0016301">
    <property type="term" value="F:kinase activity"/>
    <property type="evidence" value="ECO:0007669"/>
    <property type="project" value="InterPro"/>
</dbReference>
<evidence type="ECO:0000313" key="3">
    <source>
        <dbReference type="Proteomes" id="UP000031599"/>
    </source>
</evidence>
<sequence>MLDPRAIARSQLPVALARWLSCLLALACLVTTTIVLGGCPKTAPAWPEHDGFNDHTFARIEDRAHFTAHAATGVTGAAALKFVILDFGEPKTQQIRYLDARFYEFHDQWYWFRLLNDQPVPGSRERPVSGHSFASIEQIVEWVRTDKTVPPLGMRMIDGRLYSDYFYEIAVRRDRRVLGIGTIVHTPARTGEHPRDELWGFELEYSDKVDQPTLELFFATLRGSLAPEIGDNLRFIARSPLQEQLVARLQSRAHPLAKQLTSYAELAIPGEIEVYNPGLIAGRLRKLPTDPEQAAKVLTEGNAGVIWMMRSVPDELPAAAGLLTAVPQTPLAHVNLLARNRGIPNAYVGGLMEDAHLDQLSRVHAPVVLLAQQNGELTLEPIDEADYARWRGLARRRQPTLSRVDPRTLPYVVDLDREDAARVPELRGVIGGKAAGFVVLRAAGATMPDRPLAITTRAYAEHLEPLRPLIADVLRDPDFTQDARARYLLLEGRKAFNERFASPTDQAWANEFVGAHPATKAKRDAIANLLVRDGIKRAIRDQPVGGEAHAQIEAALRAHFGGFAASQGLRFRSSSTVEDVEGFSGAGLYDSNTGFLQANAQADEKERKKTFAWAMQKTWASYWSWEAFEERELAGIDHLAGDMAVLVHARFEDHFERSNGVLTFTLDLSADREGAKQGLPGPRASMEVDVQRGALSVTNPPPEHIGVLPEVDRLVQAEPGQAARIERVQRAGKPSEVSANDAYVLDDAALVGLFDEALKIAQRWLEIENQSSPVARARGRVTLDIEFRELGAGWPMLANGVTSSSRMIIKQVRSLDPGVPAGAEHLLTQPLPRDLLLFADRIEKRSCRGTHTHVDLLELWTDPMATPSLGHARTPFLARVRLQARGLEGGLREFDLDHLGFAEVVHPNMELGGPWGVELVLNERAANMEGVGLDRLEARDGLLRVSFEGRLLSEEGAACGVEVLYASPDGFLRSLIGP</sequence>
<protein>
    <recommendedName>
        <fullName evidence="1">Pyruvate phosphate dikinase AMP/ATP-binding domain-containing protein</fullName>
    </recommendedName>
</protein>
<dbReference type="SUPFAM" id="SSF56059">
    <property type="entry name" value="Glutathione synthetase ATP-binding domain-like"/>
    <property type="match status" value="1"/>
</dbReference>
<name>A0A0C2DAA9_9BACT</name>
<gene>
    <name evidence="2" type="ORF">DB30_03994</name>
</gene>
<dbReference type="Pfam" id="PF01326">
    <property type="entry name" value="PPDK_N"/>
    <property type="match status" value="1"/>
</dbReference>
<proteinExistence type="predicted"/>
<dbReference type="RefSeq" id="WP_052548841.1">
    <property type="nucleotide sequence ID" value="NZ_JMCC02000031.1"/>
</dbReference>